<dbReference type="GeneID" id="107781955"/>
<dbReference type="OrthoDB" id="781564at2759"/>
<evidence type="ECO:0000313" key="3">
    <source>
        <dbReference type="RefSeq" id="XP_016458266.1"/>
    </source>
</evidence>
<organism evidence="2 3">
    <name type="scientific">Nicotiana tabacum</name>
    <name type="common">Common tobacco</name>
    <dbReference type="NCBI Taxonomy" id="4097"/>
    <lineage>
        <taxon>Eukaryota</taxon>
        <taxon>Viridiplantae</taxon>
        <taxon>Streptophyta</taxon>
        <taxon>Embryophyta</taxon>
        <taxon>Tracheophyta</taxon>
        <taxon>Spermatophyta</taxon>
        <taxon>Magnoliopsida</taxon>
        <taxon>eudicotyledons</taxon>
        <taxon>Gunneridae</taxon>
        <taxon>Pentapetalae</taxon>
        <taxon>asterids</taxon>
        <taxon>lamiids</taxon>
        <taxon>Solanales</taxon>
        <taxon>Solanaceae</taxon>
        <taxon>Nicotianoideae</taxon>
        <taxon>Nicotianeae</taxon>
        <taxon>Nicotiana</taxon>
    </lineage>
</organism>
<evidence type="ECO:0000313" key="2">
    <source>
        <dbReference type="Proteomes" id="UP000790787"/>
    </source>
</evidence>
<reference evidence="2" key="1">
    <citation type="journal article" date="2014" name="Nat. Commun.">
        <title>The tobacco genome sequence and its comparison with those of tomato and potato.</title>
        <authorList>
            <person name="Sierro N."/>
            <person name="Battey J.N."/>
            <person name="Ouadi S."/>
            <person name="Bakaher N."/>
            <person name="Bovet L."/>
            <person name="Willig A."/>
            <person name="Goepfert S."/>
            <person name="Peitsch M.C."/>
            <person name="Ivanov N.V."/>
        </authorList>
    </citation>
    <scope>NUCLEOTIDE SEQUENCE [LARGE SCALE GENOMIC DNA]</scope>
</reference>
<accession>A0A1S3Z1D0</accession>
<dbReference type="RefSeq" id="XP_016458266.1">
    <property type="nucleotide sequence ID" value="XM_016602780.2"/>
</dbReference>
<feature type="region of interest" description="Disordered" evidence="1">
    <location>
        <begin position="76"/>
        <end position="108"/>
    </location>
</feature>
<dbReference type="AlphaFoldDB" id="A0A1S3Z1D0"/>
<feature type="region of interest" description="Disordered" evidence="1">
    <location>
        <begin position="1"/>
        <end position="29"/>
    </location>
</feature>
<feature type="region of interest" description="Disordered" evidence="1">
    <location>
        <begin position="141"/>
        <end position="162"/>
    </location>
</feature>
<evidence type="ECO:0000256" key="1">
    <source>
        <dbReference type="SAM" id="MobiDB-lite"/>
    </source>
</evidence>
<reference evidence="3" key="2">
    <citation type="submission" date="2025-08" db="UniProtKB">
        <authorList>
            <consortium name="RefSeq"/>
        </authorList>
    </citation>
    <scope>IDENTIFICATION</scope>
    <source>
        <tissue evidence="3">Leaf</tissue>
    </source>
</reference>
<keyword evidence="2" id="KW-1185">Reference proteome</keyword>
<sequence length="162" mass="18166">METSRAQQQQNQAESLVQNDDELEVDEAERQLEEEVRELEEGINQTAERILELRTTLPHQLKTTLASLLVAQRPVSYARSESQPGCSSDPLTSGPSQRGAPLAEEVQKQAEKVQLLKQKISSIGSALPVVLNRRKECMARIDKLQPNKKTIHPAFKRKRTSG</sequence>
<protein>
    <submittedName>
        <fullName evidence="3">Uncharacterized protein LOC107781955 isoform X2</fullName>
    </submittedName>
    <submittedName>
        <fullName evidence="3">Uncharacterized protein isoform X2</fullName>
    </submittedName>
</protein>
<feature type="compositionally biased region" description="Basic residues" evidence="1">
    <location>
        <begin position="149"/>
        <end position="162"/>
    </location>
</feature>
<dbReference type="RefSeq" id="XP_016458266.1">
    <property type="nucleotide sequence ID" value="XM_016602780.1"/>
</dbReference>
<dbReference type="PANTHER" id="PTHR36045:SF2">
    <property type="entry name" value="OS04G0558500 PROTEIN"/>
    <property type="match status" value="1"/>
</dbReference>
<feature type="compositionally biased region" description="Polar residues" evidence="1">
    <location>
        <begin position="79"/>
        <end position="96"/>
    </location>
</feature>
<proteinExistence type="predicted"/>
<dbReference type="Proteomes" id="UP000790787">
    <property type="component" value="Chromosome 13"/>
</dbReference>
<gene>
    <name evidence="3" type="primary">LOC107781955</name>
</gene>
<dbReference type="PANTHER" id="PTHR36045">
    <property type="entry name" value="OS04G0558500 PROTEIN"/>
    <property type="match status" value="1"/>
</dbReference>
<feature type="compositionally biased region" description="Polar residues" evidence="1">
    <location>
        <begin position="1"/>
        <end position="18"/>
    </location>
</feature>
<name>A0A1S3Z1D0_TOBAC</name>